<dbReference type="AlphaFoldDB" id="T1AGD5"/>
<dbReference type="GO" id="GO:0016020">
    <property type="term" value="C:membrane"/>
    <property type="evidence" value="ECO:0007669"/>
    <property type="project" value="InterPro"/>
</dbReference>
<accession>T1AGD5</accession>
<dbReference type="InterPro" id="IPR002994">
    <property type="entry name" value="Surf1/Shy1"/>
</dbReference>
<reference evidence="2" key="2">
    <citation type="journal article" date="2014" name="ISME J.">
        <title>Microbial stratification in low pH oxic and suboxic macroscopic growths along an acid mine drainage.</title>
        <authorList>
            <person name="Mendez-Garcia C."/>
            <person name="Mesa V."/>
            <person name="Sprenger R.R."/>
            <person name="Richter M."/>
            <person name="Diez M.S."/>
            <person name="Solano J."/>
            <person name="Bargiela R."/>
            <person name="Golyshina O.V."/>
            <person name="Manteca A."/>
            <person name="Ramos J.L."/>
            <person name="Gallego J.R."/>
            <person name="Llorente I."/>
            <person name="Martins Dos Santos V.A."/>
            <person name="Jensen O.N."/>
            <person name="Pelaez A.I."/>
            <person name="Sanchez J."/>
            <person name="Ferrer M."/>
        </authorList>
    </citation>
    <scope>NUCLEOTIDE SEQUENCE</scope>
</reference>
<proteinExistence type="predicted"/>
<comment type="caution">
    <text evidence="2">The sequence shown here is derived from an EMBL/GenBank/DDBJ whole genome shotgun (WGS) entry which is preliminary data.</text>
</comment>
<dbReference type="PROSITE" id="PS50895">
    <property type="entry name" value="SURF1"/>
    <property type="match status" value="1"/>
</dbReference>
<keyword evidence="1" id="KW-0472">Membrane</keyword>
<sequence>MGRVSVWRFSPRRWPTLAAWILIVLFLFLADWQWQAARTSAAALAAAATDTRIQPAPWTAGRTPRPFERVSARGHFMAGRDVLLIDLYHHNRMGAQVVSVFISQGGALWIPVDRGWIPASPLGRTDVRLDKGLPLGRLRITGYAGALPHPGLHLGNGPIPRSWPKPLLFPTHAFLETIYHHPLTRQVLLLGAREPGGFVRHWKPARRIGPGRHFGYALQWLILALLVFGVWVGLNLHRKRLS</sequence>
<gene>
    <name evidence="2" type="ORF">B2A_10847</name>
</gene>
<reference evidence="2" key="1">
    <citation type="submission" date="2013-08" db="EMBL/GenBank/DDBJ databases">
        <authorList>
            <person name="Mendez C."/>
            <person name="Richter M."/>
            <person name="Ferrer M."/>
            <person name="Sanchez J."/>
        </authorList>
    </citation>
    <scope>NUCLEOTIDE SEQUENCE</scope>
</reference>
<keyword evidence="1" id="KW-1133">Transmembrane helix</keyword>
<dbReference type="EMBL" id="AUZZ01007810">
    <property type="protein sequence ID" value="EQD40990.1"/>
    <property type="molecule type" value="Genomic_DNA"/>
</dbReference>
<protein>
    <submittedName>
        <fullName evidence="2">Surfeit locus 1</fullName>
    </submittedName>
</protein>
<evidence type="ECO:0000256" key="1">
    <source>
        <dbReference type="SAM" id="Phobius"/>
    </source>
</evidence>
<keyword evidence="1" id="KW-0812">Transmembrane</keyword>
<feature type="transmembrane region" description="Helical" evidence="1">
    <location>
        <begin position="214"/>
        <end position="234"/>
    </location>
</feature>
<name>T1AGD5_9ZZZZ</name>
<organism evidence="2">
    <name type="scientific">mine drainage metagenome</name>
    <dbReference type="NCBI Taxonomy" id="410659"/>
    <lineage>
        <taxon>unclassified sequences</taxon>
        <taxon>metagenomes</taxon>
        <taxon>ecological metagenomes</taxon>
    </lineage>
</organism>
<dbReference type="Pfam" id="PF02104">
    <property type="entry name" value="SURF1"/>
    <property type="match status" value="1"/>
</dbReference>
<evidence type="ECO:0000313" key="2">
    <source>
        <dbReference type="EMBL" id="EQD40990.1"/>
    </source>
</evidence>